<dbReference type="RefSeq" id="WP_264136087.1">
    <property type="nucleotide sequence ID" value="NZ_JAOYOD010000001.1"/>
</dbReference>
<protein>
    <submittedName>
        <fullName evidence="7">Type 1 glutamine amidotransferase-like domain-containing protein</fullName>
    </submittedName>
</protein>
<dbReference type="CDD" id="cd03145">
    <property type="entry name" value="GAT1_cyanophycinase"/>
    <property type="match status" value="1"/>
</dbReference>
<dbReference type="InterPro" id="IPR005320">
    <property type="entry name" value="Peptidase_S51"/>
</dbReference>
<accession>A0ABT3CNN0</accession>
<evidence type="ECO:0000259" key="6">
    <source>
        <dbReference type="Pfam" id="PF18962"/>
    </source>
</evidence>
<evidence type="ECO:0000256" key="2">
    <source>
        <dbReference type="ARBA" id="ARBA00022670"/>
    </source>
</evidence>
<dbReference type="SUPFAM" id="SSF52317">
    <property type="entry name" value="Class I glutamine amidotransferase-like"/>
    <property type="match status" value="1"/>
</dbReference>
<keyword evidence="2" id="KW-0645">Protease</keyword>
<comment type="caution">
    <text evidence="7">The sequence shown here is derived from an EMBL/GenBank/DDBJ whole genome shotgun (WGS) entry which is preliminary data.</text>
</comment>
<organism evidence="7 8">
    <name type="scientific">Reichenbachiella ulvae</name>
    <dbReference type="NCBI Taxonomy" id="2980104"/>
    <lineage>
        <taxon>Bacteria</taxon>
        <taxon>Pseudomonadati</taxon>
        <taxon>Bacteroidota</taxon>
        <taxon>Cytophagia</taxon>
        <taxon>Cytophagales</taxon>
        <taxon>Reichenbachiellaceae</taxon>
        <taxon>Reichenbachiella</taxon>
    </lineage>
</organism>
<comment type="similarity">
    <text evidence="1">Belongs to the peptidase S51 family.</text>
</comment>
<proteinExistence type="inferred from homology"/>
<dbReference type="InterPro" id="IPR029062">
    <property type="entry name" value="Class_I_gatase-like"/>
</dbReference>
<keyword evidence="4" id="KW-0720">Serine protease</keyword>
<dbReference type="Proteomes" id="UP001300692">
    <property type="component" value="Unassembled WGS sequence"/>
</dbReference>
<dbReference type="InterPro" id="IPR013783">
    <property type="entry name" value="Ig-like_fold"/>
</dbReference>
<feature type="chain" id="PRO_5046153842" evidence="5">
    <location>
        <begin position="20"/>
        <end position="760"/>
    </location>
</feature>
<reference evidence="7 8" key="1">
    <citation type="submission" date="2022-10" db="EMBL/GenBank/DDBJ databases">
        <title>Comparative genomics and taxonomic characterization of three novel marine species of genus Reichenbachiella exhibiting antioxidant and polysaccharide degradation activities.</title>
        <authorList>
            <person name="Muhammad N."/>
            <person name="Lee Y.-J."/>
            <person name="Ko J."/>
            <person name="Kim S.-G."/>
        </authorList>
    </citation>
    <scope>NUCLEOTIDE SEQUENCE [LARGE SCALE GENOMIC DNA]</scope>
    <source>
        <strain evidence="7 8">ABR2-5</strain>
    </source>
</reference>
<evidence type="ECO:0000256" key="1">
    <source>
        <dbReference type="ARBA" id="ARBA00006534"/>
    </source>
</evidence>
<dbReference type="PANTHER" id="PTHR36175">
    <property type="entry name" value="CYANOPHYCINASE"/>
    <property type="match status" value="1"/>
</dbReference>
<feature type="domain" description="Secretion system C-terminal sorting" evidence="6">
    <location>
        <begin position="684"/>
        <end position="756"/>
    </location>
</feature>
<keyword evidence="5" id="KW-0732">Signal</keyword>
<name>A0ABT3CNN0_9BACT</name>
<keyword evidence="3" id="KW-0378">Hydrolase</keyword>
<evidence type="ECO:0000313" key="8">
    <source>
        <dbReference type="Proteomes" id="UP001300692"/>
    </source>
</evidence>
<keyword evidence="8" id="KW-1185">Reference proteome</keyword>
<evidence type="ECO:0000256" key="4">
    <source>
        <dbReference type="ARBA" id="ARBA00022825"/>
    </source>
</evidence>
<evidence type="ECO:0000256" key="5">
    <source>
        <dbReference type="SAM" id="SignalP"/>
    </source>
</evidence>
<dbReference type="Pfam" id="PF03575">
    <property type="entry name" value="Peptidase_S51"/>
    <property type="match status" value="1"/>
</dbReference>
<dbReference type="PANTHER" id="PTHR36175:SF1">
    <property type="entry name" value="CYANOPHYCINASE"/>
    <property type="match status" value="1"/>
</dbReference>
<evidence type="ECO:0000256" key="3">
    <source>
        <dbReference type="ARBA" id="ARBA00022801"/>
    </source>
</evidence>
<sequence>MMKSFLLSLFLGISLICQAENGKLLLIGGGAESDAENSWSDAPYTRAVELSGNKKVAIISYDFGSGDNSWLPNYFKSRGATEAVNIEIANTTEANDTQLYQQLMVYDVLFFKGGDQLKYYQYYRDSEVTRAIKDKYEQGGVIAGTSAGMAILSEVVYTADGPSVYPDQALQNVHNSDITLSNDFVNLLSGGVVDTHFAERGRFPRLLTFMGRWYLDHGDFVLGIGVDDKTALFIDENQVATVYGTGAVSFYQMDNFESIEGRPQSKNIKVRQLLHEQQIDLSSEGLQVFNSESATMKEVEHLGMKRIWISGSESVNHNQSMIESFLASNESQIVIVCKEGSVLADSYLNFLAERTEQEVLLLEVKEHSECEGAEIRNLIRESAAFVIGDVDRADFMAFLQNDPNGKQLLKRWQSDDSFLAFVGEAATLVGETFCSNCQSDELNAYKGQLEFETGLGLLKSSIIMTETFDPSSSDFYENNTAAVLYAMVNESLHHGIYLNQKSYASLEAKGGQLVYQSAGEFSTIIVENTSTSNALANQPINASGQIRNVVGFDRMNISLVADMEVPLGTVISNGVLEEALEPMPPLDVVYEFQDEGVEISWSVQNPEWQIEVYRSTDGVEYQLIQNLSGESEGILDSNIQLNQAYFYRLNSIDDQGNRSCSVELIVESKVLYTIDPKSMMRFDVFPNPITNGIVHIGGPTGQRLQDVRVLDLGGKVLMNRSGFYLNQNLDLSHLSAGSYLLQLGGREGIETHKIVVKNDQ</sequence>
<dbReference type="InterPro" id="IPR026444">
    <property type="entry name" value="Secre_tail"/>
</dbReference>
<feature type="signal peptide" evidence="5">
    <location>
        <begin position="1"/>
        <end position="19"/>
    </location>
</feature>
<dbReference type="Gene3D" id="2.60.40.10">
    <property type="entry name" value="Immunoglobulins"/>
    <property type="match status" value="1"/>
</dbReference>
<dbReference type="EMBL" id="JAOYOD010000001">
    <property type="protein sequence ID" value="MCV9385296.1"/>
    <property type="molecule type" value="Genomic_DNA"/>
</dbReference>
<evidence type="ECO:0000313" key="7">
    <source>
        <dbReference type="EMBL" id="MCV9385296.1"/>
    </source>
</evidence>
<dbReference type="Gene3D" id="3.40.50.880">
    <property type="match status" value="2"/>
</dbReference>
<dbReference type="NCBIfam" id="TIGR04183">
    <property type="entry name" value="Por_Secre_tail"/>
    <property type="match status" value="1"/>
</dbReference>
<gene>
    <name evidence="7" type="ORF">N7U62_01405</name>
</gene>
<dbReference type="Pfam" id="PF18962">
    <property type="entry name" value="Por_Secre_tail"/>
    <property type="match status" value="1"/>
</dbReference>